<evidence type="ECO:0000313" key="1">
    <source>
        <dbReference type="EMBL" id="KAI4387560.1"/>
    </source>
</evidence>
<name>A0ACB9S9G9_9MYRT</name>
<proteinExistence type="predicted"/>
<gene>
    <name evidence="1" type="ORF">MLD38_005382</name>
</gene>
<sequence length="287" mass="32643">MRDKIAGIYRILKYSPWDSARERLQELPLKWDSYTVNQVLKSHPPLEEAWLFFNWASELSGFKHDQYTCTTMLDIFGEAGRILAMVGLFKRMQDMGLKADVVTYTSMMHWLSCSGDIDEAVRIWDEIKGNGFHPTVVSYTAYMKIMLDNGRLKEAADAYEEMLRFGLSPTCHTYTILMEFMVASAPRPYRPPGAKLGDEASPRLALAPRLEITALGIVAGFWLHSNLLFFMPLASMIMCYDNAIGIEGDVLKLLICLQKCKRLVCCLIKLHATFWSISVSRSTENVD</sequence>
<dbReference type="Proteomes" id="UP001057402">
    <property type="component" value="Chromosome 2"/>
</dbReference>
<accession>A0ACB9S9G9</accession>
<comment type="caution">
    <text evidence="1">The sequence shown here is derived from an EMBL/GenBank/DDBJ whole genome shotgun (WGS) entry which is preliminary data.</text>
</comment>
<reference evidence="2" key="1">
    <citation type="journal article" date="2023" name="Front. Plant Sci.">
        <title>Chromosomal-level genome assembly of Melastoma candidum provides insights into trichome evolution.</title>
        <authorList>
            <person name="Zhong Y."/>
            <person name="Wu W."/>
            <person name="Sun C."/>
            <person name="Zou P."/>
            <person name="Liu Y."/>
            <person name="Dai S."/>
            <person name="Zhou R."/>
        </authorList>
    </citation>
    <scope>NUCLEOTIDE SEQUENCE [LARGE SCALE GENOMIC DNA]</scope>
</reference>
<keyword evidence="2" id="KW-1185">Reference proteome</keyword>
<dbReference type="EMBL" id="CM042881">
    <property type="protein sequence ID" value="KAI4387560.1"/>
    <property type="molecule type" value="Genomic_DNA"/>
</dbReference>
<organism evidence="1 2">
    <name type="scientific">Melastoma candidum</name>
    <dbReference type="NCBI Taxonomy" id="119954"/>
    <lineage>
        <taxon>Eukaryota</taxon>
        <taxon>Viridiplantae</taxon>
        <taxon>Streptophyta</taxon>
        <taxon>Embryophyta</taxon>
        <taxon>Tracheophyta</taxon>
        <taxon>Spermatophyta</taxon>
        <taxon>Magnoliopsida</taxon>
        <taxon>eudicotyledons</taxon>
        <taxon>Gunneridae</taxon>
        <taxon>Pentapetalae</taxon>
        <taxon>rosids</taxon>
        <taxon>malvids</taxon>
        <taxon>Myrtales</taxon>
        <taxon>Melastomataceae</taxon>
        <taxon>Melastomatoideae</taxon>
        <taxon>Melastomateae</taxon>
        <taxon>Melastoma</taxon>
    </lineage>
</organism>
<protein>
    <submittedName>
        <fullName evidence="1">Uncharacterized protein</fullName>
    </submittedName>
</protein>
<evidence type="ECO:0000313" key="2">
    <source>
        <dbReference type="Proteomes" id="UP001057402"/>
    </source>
</evidence>